<evidence type="ECO:0000256" key="2">
    <source>
        <dbReference type="ARBA" id="ARBA00006374"/>
    </source>
</evidence>
<evidence type="ECO:0000313" key="7">
    <source>
        <dbReference type="Proteomes" id="UP000076502"/>
    </source>
</evidence>
<dbReference type="Proteomes" id="UP000076502">
    <property type="component" value="Unassembled WGS sequence"/>
</dbReference>
<dbReference type="GO" id="GO:0006364">
    <property type="term" value="P:rRNA processing"/>
    <property type="evidence" value="ECO:0007669"/>
    <property type="project" value="UniProtKB-KW"/>
</dbReference>
<feature type="compositionally biased region" description="Basic and acidic residues" evidence="5">
    <location>
        <begin position="446"/>
        <end position="455"/>
    </location>
</feature>
<proteinExistence type="inferred from homology"/>
<organism evidence="6 7">
    <name type="scientific">Dufourea novaeangliae</name>
    <name type="common">Sweat bee</name>
    <dbReference type="NCBI Taxonomy" id="178035"/>
    <lineage>
        <taxon>Eukaryota</taxon>
        <taxon>Metazoa</taxon>
        <taxon>Ecdysozoa</taxon>
        <taxon>Arthropoda</taxon>
        <taxon>Hexapoda</taxon>
        <taxon>Insecta</taxon>
        <taxon>Pterygota</taxon>
        <taxon>Neoptera</taxon>
        <taxon>Endopterygota</taxon>
        <taxon>Hymenoptera</taxon>
        <taxon>Apocrita</taxon>
        <taxon>Aculeata</taxon>
        <taxon>Apoidea</taxon>
        <taxon>Anthophila</taxon>
        <taxon>Halictidae</taxon>
        <taxon>Rophitinae</taxon>
        <taxon>Dufourea</taxon>
    </lineage>
</organism>
<feature type="region of interest" description="Disordered" evidence="5">
    <location>
        <begin position="469"/>
        <end position="501"/>
    </location>
</feature>
<dbReference type="GO" id="GO:0005634">
    <property type="term" value="C:nucleus"/>
    <property type="evidence" value="ECO:0007669"/>
    <property type="project" value="UniProtKB-SubCell"/>
</dbReference>
<dbReference type="GO" id="GO:0030688">
    <property type="term" value="C:preribosome, small subunit precursor"/>
    <property type="evidence" value="ECO:0007669"/>
    <property type="project" value="InterPro"/>
</dbReference>
<dbReference type="OrthoDB" id="2019504at2759"/>
<keyword evidence="3" id="KW-0698">rRNA processing</keyword>
<dbReference type="Pfam" id="PF05997">
    <property type="entry name" value="Nop52"/>
    <property type="match status" value="1"/>
</dbReference>
<dbReference type="EMBL" id="KQ435053">
    <property type="protein sequence ID" value="KZC14265.1"/>
    <property type="molecule type" value="Genomic_DNA"/>
</dbReference>
<feature type="region of interest" description="Disordered" evidence="5">
    <location>
        <begin position="436"/>
        <end position="455"/>
    </location>
</feature>
<evidence type="ECO:0000256" key="1">
    <source>
        <dbReference type="ARBA" id="ARBA00004123"/>
    </source>
</evidence>
<name>A0A154PQR6_DUFNO</name>
<reference evidence="6 7" key="1">
    <citation type="submission" date="2015-07" db="EMBL/GenBank/DDBJ databases">
        <title>The genome of Dufourea novaeangliae.</title>
        <authorList>
            <person name="Pan H."/>
            <person name="Kapheim K."/>
        </authorList>
    </citation>
    <scope>NUCLEOTIDE SEQUENCE [LARGE SCALE GENOMIC DNA]</scope>
    <source>
        <strain evidence="6">0120121106</strain>
        <tissue evidence="6">Whole body</tissue>
    </source>
</reference>
<evidence type="ECO:0000256" key="4">
    <source>
        <dbReference type="ARBA" id="ARBA00023242"/>
    </source>
</evidence>
<evidence type="ECO:0000313" key="6">
    <source>
        <dbReference type="EMBL" id="KZC14265.1"/>
    </source>
</evidence>
<dbReference type="PANTHER" id="PTHR13026">
    <property type="entry name" value="NNP-1 PROTEIN NOVEL NUCLEAR PROTEIN 1 NOP52"/>
    <property type="match status" value="1"/>
</dbReference>
<dbReference type="PANTHER" id="PTHR13026:SF0">
    <property type="entry name" value="RIBOSOMAL RNA PROCESSING 1B"/>
    <property type="match status" value="1"/>
</dbReference>
<feature type="compositionally biased region" description="Polar residues" evidence="5">
    <location>
        <begin position="469"/>
        <end position="485"/>
    </location>
</feature>
<accession>A0A154PQR6</accession>
<comment type="subcellular location">
    <subcellularLocation>
        <location evidence="1">Nucleus</location>
    </subcellularLocation>
</comment>
<gene>
    <name evidence="6" type="ORF">WN55_06649</name>
</gene>
<evidence type="ECO:0000256" key="5">
    <source>
        <dbReference type="SAM" id="MobiDB-lite"/>
    </source>
</evidence>
<evidence type="ECO:0000256" key="3">
    <source>
        <dbReference type="ARBA" id="ARBA00022552"/>
    </source>
</evidence>
<dbReference type="AlphaFoldDB" id="A0A154PQR6"/>
<keyword evidence="7" id="KW-1185">Reference proteome</keyword>
<protein>
    <submittedName>
        <fullName evidence="6">Ribosomal RNA processing protein 1 like protein</fullName>
    </submittedName>
</protein>
<comment type="similarity">
    <text evidence="2">Belongs to the RRP1 family.</text>
</comment>
<sequence length="737" mass="85262">MAVKKEHRCTRAPLRKSEQQIFKNKEQHTHMTTEDKKNKKAIIIAQEIKFARLLSSNDKRVRDKILKNLRKWLTVRSKSTFAFTEADFTRLWKGLFYCMWMSDKPLIQEELAESLSKISHCFNIKDVVLLYTMCALKTLGIEWFGIDQYRLDKFSMLVRRIIRQTFVKCKERSWDIEWIKGFAEILQKLFIDPKICLGFKMHVTEVFLEELSKISGGDIPEDAVTEFLKPFITYFIIMDDEQQIKHVMRYVFKYLIYQSDIGMDYMEKFKAWRDAGFPAGSIDAMAKIDISDEELEDRDIYNKTEELPESRVKSTTEKTLDARAGRVDVELPQISFNAKKIVTLLSQYKYHPSSTTKSRRYLNCVIKEFMELSEGRMPLGIKEIRIPYKRKKDTDTKSAAMSLLNFENDLYSDTVRKKQKRNKRLMEDENIIHSNKDSEDINDENDLIKGDTTDDTKKKKKYEKECTYNETPSDSQVSNTKTVISQKKKGEPKKQTSDNCKISTKTNNCKAKKDPLHIIKSNNGCEKMKLKQNKSVIANMLSIVTPVKRKRTKLTVCNKWDISDNISSSTLKTLDDNTTESCTKSVKKSSVNDSLQNRTNCNEPATWILPIVKKVKNEKSRTIRNTTGQLKVHSVSNFKKRVKIALQRNTAQHTSEYILQVQKSPSIPFDANKKPLVGVLKANPIPSPINPFYKKICAEDKTSRNTLSSERVKHKSLDDSSLGARALSLELHMIVAL</sequence>
<keyword evidence="4" id="KW-0539">Nucleus</keyword>
<dbReference type="InterPro" id="IPR010301">
    <property type="entry name" value="RRP1"/>
</dbReference>
<dbReference type="STRING" id="178035.A0A154PQR6"/>